<proteinExistence type="predicted"/>
<feature type="compositionally biased region" description="Acidic residues" evidence="1">
    <location>
        <begin position="226"/>
        <end position="252"/>
    </location>
</feature>
<dbReference type="EMBL" id="LHQR01000018">
    <property type="protein sequence ID" value="KXG52906.1"/>
    <property type="molecule type" value="Genomic_DNA"/>
</dbReference>
<dbReference type="OrthoDB" id="4369165at2759"/>
<comment type="caution">
    <text evidence="2">The sequence shown here is derived from an EMBL/GenBank/DDBJ whole genome shotgun (WGS) entry which is preliminary data.</text>
</comment>
<accession>A0A135LVC5</accession>
<feature type="compositionally biased region" description="Low complexity" evidence="1">
    <location>
        <begin position="199"/>
        <end position="218"/>
    </location>
</feature>
<reference evidence="2 3" key="1">
    <citation type="journal article" date="2016" name="BMC Genomics">
        <title>Genome sequencing and secondary metabolism of the postharvest pathogen Penicillium griseofulvum.</title>
        <authorList>
            <person name="Banani H."/>
            <person name="Marcet-Houben M."/>
            <person name="Ballester A.R."/>
            <person name="Abbruscato P."/>
            <person name="Gonzalez-Candelas L."/>
            <person name="Gabaldon T."/>
            <person name="Spadaro D."/>
        </authorList>
    </citation>
    <scope>NUCLEOTIDE SEQUENCE [LARGE SCALE GENOMIC DNA]</scope>
    <source>
        <strain evidence="2 3">PG3</strain>
    </source>
</reference>
<dbReference type="GeneID" id="63712642"/>
<organism evidence="2 3">
    <name type="scientific">Penicillium patulum</name>
    <name type="common">Penicillium griseofulvum</name>
    <dbReference type="NCBI Taxonomy" id="5078"/>
    <lineage>
        <taxon>Eukaryota</taxon>
        <taxon>Fungi</taxon>
        <taxon>Dikarya</taxon>
        <taxon>Ascomycota</taxon>
        <taxon>Pezizomycotina</taxon>
        <taxon>Eurotiomycetes</taxon>
        <taxon>Eurotiomycetidae</taxon>
        <taxon>Eurotiales</taxon>
        <taxon>Aspergillaceae</taxon>
        <taxon>Penicillium</taxon>
    </lineage>
</organism>
<name>A0A135LVC5_PENPA</name>
<feature type="region of interest" description="Disordered" evidence="1">
    <location>
        <begin position="173"/>
        <end position="274"/>
    </location>
</feature>
<protein>
    <submittedName>
        <fullName evidence="2">Uncharacterized protein</fullName>
    </submittedName>
</protein>
<evidence type="ECO:0000256" key="1">
    <source>
        <dbReference type="SAM" id="MobiDB-lite"/>
    </source>
</evidence>
<dbReference type="AlphaFoldDB" id="A0A135LVC5"/>
<sequence>MGDAVRSLQEVHDFVEQGEFWRMHEESLESFRDSWQVTRDAVKVQEGLDRFKANVRKRAILQWGEPQANALLGRIGSYAMLRKVSKSISEGLSYPDLQAAINNAIVHRKSRRGRGIRQYARIMQIDLDVALAQRNLAPLNPQTLHTLGLGIDMDGFVCSISSGCLMQPAIPVPPVQARGGINAANIPRSPLKRPRDDIPSPVSSPLSSLSSTPSLPSDSEQHKNDEDDDSEGDSSDGDEDDEDDDSDEDSGDDLPRSQKRLRPNPTNPLASSPD</sequence>
<evidence type="ECO:0000313" key="2">
    <source>
        <dbReference type="EMBL" id="KXG52906.1"/>
    </source>
</evidence>
<dbReference type="STRING" id="5078.A0A135LVC5"/>
<dbReference type="Proteomes" id="UP000070168">
    <property type="component" value="Unassembled WGS sequence"/>
</dbReference>
<evidence type="ECO:0000313" key="3">
    <source>
        <dbReference type="Proteomes" id="UP000070168"/>
    </source>
</evidence>
<gene>
    <name evidence="2" type="ORF">PGRI_096290</name>
</gene>
<dbReference type="RefSeq" id="XP_040651441.1">
    <property type="nucleotide sequence ID" value="XM_040797342.1"/>
</dbReference>
<keyword evidence="3" id="KW-1185">Reference proteome</keyword>